<dbReference type="Proteomes" id="UP001154265">
    <property type="component" value="Unassembled WGS sequence"/>
</dbReference>
<name>A0ABT6F3P7_9SYNE</name>
<dbReference type="Gene3D" id="1.20.1250.20">
    <property type="entry name" value="MFS general substrate transporter like domains"/>
    <property type="match status" value="2"/>
</dbReference>
<keyword evidence="4 6" id="KW-1133">Transmembrane helix</keyword>
<feature type="transmembrane region" description="Helical" evidence="6">
    <location>
        <begin position="20"/>
        <end position="38"/>
    </location>
</feature>
<evidence type="ECO:0000256" key="5">
    <source>
        <dbReference type="ARBA" id="ARBA00023136"/>
    </source>
</evidence>
<dbReference type="CDD" id="cd06176">
    <property type="entry name" value="MFS_BCD_PucC-like"/>
    <property type="match status" value="1"/>
</dbReference>
<feature type="transmembrane region" description="Helical" evidence="6">
    <location>
        <begin position="59"/>
        <end position="79"/>
    </location>
</feature>
<evidence type="ECO:0000256" key="4">
    <source>
        <dbReference type="ARBA" id="ARBA00022989"/>
    </source>
</evidence>
<comment type="similarity">
    <text evidence="2">Belongs to the PucC family.</text>
</comment>
<evidence type="ECO:0000256" key="6">
    <source>
        <dbReference type="SAM" id="Phobius"/>
    </source>
</evidence>
<feature type="transmembrane region" description="Helical" evidence="6">
    <location>
        <begin position="135"/>
        <end position="157"/>
    </location>
</feature>
<feature type="transmembrane region" description="Helical" evidence="6">
    <location>
        <begin position="232"/>
        <end position="252"/>
    </location>
</feature>
<evidence type="ECO:0000313" key="7">
    <source>
        <dbReference type="EMBL" id="MDG2992447.1"/>
    </source>
</evidence>
<protein>
    <submittedName>
        <fullName evidence="7">BCD family MFS transporter</fullName>
    </submittedName>
</protein>
<evidence type="ECO:0000256" key="3">
    <source>
        <dbReference type="ARBA" id="ARBA00022692"/>
    </source>
</evidence>
<dbReference type="InterPro" id="IPR004896">
    <property type="entry name" value="PucC-rel"/>
</dbReference>
<dbReference type="PIRSF" id="PIRSF016565">
    <property type="entry name" value="PucC"/>
    <property type="match status" value="1"/>
</dbReference>
<feature type="transmembrane region" description="Helical" evidence="6">
    <location>
        <begin position="177"/>
        <end position="196"/>
    </location>
</feature>
<evidence type="ECO:0000256" key="1">
    <source>
        <dbReference type="ARBA" id="ARBA00004141"/>
    </source>
</evidence>
<dbReference type="EMBL" id="JAKKUT010000008">
    <property type="protein sequence ID" value="MDG2992447.1"/>
    <property type="molecule type" value="Genomic_DNA"/>
</dbReference>
<keyword evidence="5 6" id="KW-0472">Membrane</keyword>
<keyword evidence="8" id="KW-1185">Reference proteome</keyword>
<accession>A0ABT6F3P7</accession>
<feature type="transmembrane region" description="Helical" evidence="6">
    <location>
        <begin position="302"/>
        <end position="323"/>
    </location>
</feature>
<dbReference type="SUPFAM" id="SSF103473">
    <property type="entry name" value="MFS general substrate transporter"/>
    <property type="match status" value="1"/>
</dbReference>
<dbReference type="RefSeq" id="WP_277868358.1">
    <property type="nucleotide sequence ID" value="NZ_JAKKUT010000008.1"/>
</dbReference>
<feature type="transmembrane region" description="Helical" evidence="6">
    <location>
        <begin position="99"/>
        <end position="123"/>
    </location>
</feature>
<dbReference type="Pfam" id="PF03209">
    <property type="entry name" value="PUCC"/>
    <property type="match status" value="1"/>
</dbReference>
<feature type="transmembrane region" description="Helical" evidence="6">
    <location>
        <begin position="272"/>
        <end position="290"/>
    </location>
</feature>
<keyword evidence="3 6" id="KW-0812">Transmembrane</keyword>
<evidence type="ECO:0000313" key="8">
    <source>
        <dbReference type="Proteomes" id="UP001154265"/>
    </source>
</evidence>
<sequence length="440" mass="47429">MMSILTLGVLNRVMIKELVLPATLVTLTIAMHQFVSPVRVWFGQMSDARPIRGYHRTGYVWLGATAFCLTSFSIVQVIWQLGESFNLHGWSLGTQLWLGLLGLMFACYGIFVSASSTPFAALLVDVSEEENRGQLVAIVWSMLTVGIVLGAIISGVLLGELELDTPLDLLRSSINQLFLVVLTIVLGLAVVGTAGIEGKYSRYSIRANLRSDQEPITLGRALKILTANSQTWIFFVFLIAMTISLFIQEPVLEPYGGEVFGMAIGETTRLNAYWGMGTLAGLSLTGFLIVPRIGKIATTRYGCMGVAASFALLLFAGFTGQPLLFKIELFIFGIAAGVTTTGALSLMLDLTAAETAGTFIGAWGLAQAIARGSATVLGGAVLDLGRQLFDTPMMAYGTVFCLPIIGMTLAVWLLRRVDVSQFKEQSQQAIAQVLAEDLDT</sequence>
<organism evidence="7 8">
    <name type="scientific">Candidatus Synechococcus calcipolaris G9</name>
    <dbReference type="NCBI Taxonomy" id="1497997"/>
    <lineage>
        <taxon>Bacteria</taxon>
        <taxon>Bacillati</taxon>
        <taxon>Cyanobacteriota</taxon>
        <taxon>Cyanophyceae</taxon>
        <taxon>Synechococcales</taxon>
        <taxon>Synechococcaceae</taxon>
        <taxon>Synechococcus</taxon>
    </lineage>
</organism>
<dbReference type="PANTHER" id="PTHR23538:SF1">
    <property type="entry name" value="44.5 KD BACTERIOCHLOROPHYLL SYNTHASE SUBUNIT"/>
    <property type="match status" value="1"/>
</dbReference>
<comment type="caution">
    <text evidence="7">The sequence shown here is derived from an EMBL/GenBank/DDBJ whole genome shotgun (WGS) entry which is preliminary data.</text>
</comment>
<feature type="transmembrane region" description="Helical" evidence="6">
    <location>
        <begin position="394"/>
        <end position="414"/>
    </location>
</feature>
<evidence type="ECO:0000256" key="2">
    <source>
        <dbReference type="ARBA" id="ARBA00008412"/>
    </source>
</evidence>
<feature type="transmembrane region" description="Helical" evidence="6">
    <location>
        <begin position="360"/>
        <end position="382"/>
    </location>
</feature>
<dbReference type="InterPro" id="IPR036259">
    <property type="entry name" value="MFS_trans_sf"/>
</dbReference>
<reference evidence="7" key="1">
    <citation type="journal article" date="2022" name="Genome Biol. Evol.">
        <title>A New Gene Family Diagnostic for Intracellular Biomineralization of Amorphous Ca Carbonates by Cyanobacteria.</title>
        <authorList>
            <person name="Benzerara K."/>
            <person name="Duprat E."/>
            <person name="Bitard-Feildel T."/>
            <person name="Caumes G."/>
            <person name="Cassier-Chauvat C."/>
            <person name="Chauvat F."/>
            <person name="Dezi M."/>
            <person name="Diop S.I."/>
            <person name="Gaschignard G."/>
            <person name="Gorgen S."/>
            <person name="Gugger M."/>
            <person name="Lopez-Garcia P."/>
            <person name="Millet M."/>
            <person name="Skouri-Panet F."/>
            <person name="Moreira D."/>
            <person name="Callebaut I."/>
        </authorList>
    </citation>
    <scope>NUCLEOTIDE SEQUENCE</scope>
    <source>
        <strain evidence="7">G9</strain>
    </source>
</reference>
<reference evidence="7" key="2">
    <citation type="submission" date="2022-01" db="EMBL/GenBank/DDBJ databases">
        <authorList>
            <person name="Zivanovic Y."/>
            <person name="Moreira D."/>
            <person name="Lopez-Garcia P."/>
        </authorList>
    </citation>
    <scope>NUCLEOTIDE SEQUENCE</scope>
    <source>
        <strain evidence="7">G9</strain>
    </source>
</reference>
<gene>
    <name evidence="7" type="ORF">L3556_16130</name>
</gene>
<proteinExistence type="inferred from homology"/>
<feature type="transmembrane region" description="Helical" evidence="6">
    <location>
        <begin position="329"/>
        <end position="348"/>
    </location>
</feature>
<dbReference type="PANTHER" id="PTHR23538">
    <property type="entry name" value="44.5 KD BACTERIOCHLOROPHYLL SYNTHASE SUBUNIT"/>
    <property type="match status" value="1"/>
</dbReference>
<dbReference type="InterPro" id="IPR026036">
    <property type="entry name" value="PucC"/>
</dbReference>
<comment type="subcellular location">
    <subcellularLocation>
        <location evidence="1">Membrane</location>
        <topology evidence="1">Multi-pass membrane protein</topology>
    </subcellularLocation>
</comment>